<dbReference type="InterPro" id="IPR011761">
    <property type="entry name" value="ATP-grasp"/>
</dbReference>
<feature type="domain" description="ATP-grasp" evidence="2">
    <location>
        <begin position="12"/>
        <end position="244"/>
    </location>
</feature>
<dbReference type="Pfam" id="PF14398">
    <property type="entry name" value="ATPgrasp_YheCD"/>
    <property type="match status" value="1"/>
</dbReference>
<sequence>MGKKGYKMGVHRTLMGDAALAPALPETRWFNEENLWGLLERYRSVILKPSGGTGGYGVIQVTALGDGRLEVRFGPRRQVFINQKAALTRIKQGMQHRTLYLVQQRISLIEVGGCPVDIRVMVQRKKGSPWQVTGHLAKVAGQGYIVTNIARSGGKVLPVHRAITLSSAKGISPNRAVRDLCDTALRAAQRLGRFSPRSLIAGFDMGVDRKGKVWIIEANPKPALSLFLKLKDKSMYRRIISFPRGYG</sequence>
<dbReference type="InterPro" id="IPR026838">
    <property type="entry name" value="YheC/D"/>
</dbReference>
<comment type="caution">
    <text evidence="3">The sequence shown here is derived from an EMBL/GenBank/DDBJ whole genome shotgun (WGS) entry which is preliminary data.</text>
</comment>
<proteinExistence type="predicted"/>
<gene>
    <name evidence="3" type="ORF">ACFOUO_12415</name>
</gene>
<evidence type="ECO:0000256" key="1">
    <source>
        <dbReference type="PROSITE-ProRule" id="PRU00409"/>
    </source>
</evidence>
<keyword evidence="4" id="KW-1185">Reference proteome</keyword>
<name>A0ABV8JFA0_9BACL</name>
<evidence type="ECO:0000313" key="3">
    <source>
        <dbReference type="EMBL" id="MFC4077601.1"/>
    </source>
</evidence>
<reference evidence="4" key="1">
    <citation type="journal article" date="2019" name="Int. J. Syst. Evol. Microbiol.">
        <title>The Global Catalogue of Microorganisms (GCM) 10K type strain sequencing project: providing services to taxonomists for standard genome sequencing and annotation.</title>
        <authorList>
            <consortium name="The Broad Institute Genomics Platform"/>
            <consortium name="The Broad Institute Genome Sequencing Center for Infectious Disease"/>
            <person name="Wu L."/>
            <person name="Ma J."/>
        </authorList>
    </citation>
    <scope>NUCLEOTIDE SEQUENCE [LARGE SCALE GENOMIC DNA]</scope>
    <source>
        <strain evidence="4">IBRC-M 10813</strain>
    </source>
</reference>
<dbReference type="PROSITE" id="PS50975">
    <property type="entry name" value="ATP_GRASP"/>
    <property type="match status" value="1"/>
</dbReference>
<dbReference type="Gene3D" id="3.30.470.20">
    <property type="entry name" value="ATP-grasp fold, B domain"/>
    <property type="match status" value="1"/>
</dbReference>
<organism evidence="3 4">
    <name type="scientific">Salinithrix halophila</name>
    <dbReference type="NCBI Taxonomy" id="1485204"/>
    <lineage>
        <taxon>Bacteria</taxon>
        <taxon>Bacillati</taxon>
        <taxon>Bacillota</taxon>
        <taxon>Bacilli</taxon>
        <taxon>Bacillales</taxon>
        <taxon>Thermoactinomycetaceae</taxon>
        <taxon>Salinithrix</taxon>
    </lineage>
</organism>
<keyword evidence="1" id="KW-0067">ATP-binding</keyword>
<dbReference type="Proteomes" id="UP001595843">
    <property type="component" value="Unassembled WGS sequence"/>
</dbReference>
<dbReference type="SUPFAM" id="SSF56059">
    <property type="entry name" value="Glutathione synthetase ATP-binding domain-like"/>
    <property type="match status" value="1"/>
</dbReference>
<dbReference type="RefSeq" id="WP_380705574.1">
    <property type="nucleotide sequence ID" value="NZ_JBHSAP010000015.1"/>
</dbReference>
<evidence type="ECO:0000313" key="4">
    <source>
        <dbReference type="Proteomes" id="UP001595843"/>
    </source>
</evidence>
<accession>A0ABV8JFA0</accession>
<protein>
    <submittedName>
        <fullName evidence="3">YheC/YheD family protein</fullName>
    </submittedName>
</protein>
<evidence type="ECO:0000259" key="2">
    <source>
        <dbReference type="PROSITE" id="PS50975"/>
    </source>
</evidence>
<dbReference type="EMBL" id="JBHSAP010000015">
    <property type="protein sequence ID" value="MFC4077601.1"/>
    <property type="molecule type" value="Genomic_DNA"/>
</dbReference>
<keyword evidence="1" id="KW-0547">Nucleotide-binding</keyword>